<dbReference type="Proteomes" id="UP000596742">
    <property type="component" value="Unassembled WGS sequence"/>
</dbReference>
<comment type="caution">
    <text evidence="2">The sequence shown here is derived from an EMBL/GenBank/DDBJ whole genome shotgun (WGS) entry which is preliminary data.</text>
</comment>
<dbReference type="AlphaFoldDB" id="A0A8B6CS45"/>
<accession>A0A8B6CS45</accession>
<feature type="compositionally biased region" description="Pro residues" evidence="1">
    <location>
        <begin position="29"/>
        <end position="38"/>
    </location>
</feature>
<evidence type="ECO:0000313" key="3">
    <source>
        <dbReference type="Proteomes" id="UP000596742"/>
    </source>
</evidence>
<evidence type="ECO:0000313" key="2">
    <source>
        <dbReference type="EMBL" id="VDI08107.1"/>
    </source>
</evidence>
<feature type="region of interest" description="Disordered" evidence="1">
    <location>
        <begin position="1"/>
        <end position="38"/>
    </location>
</feature>
<dbReference type="OrthoDB" id="6186506at2759"/>
<organism evidence="2 3">
    <name type="scientific">Mytilus galloprovincialis</name>
    <name type="common">Mediterranean mussel</name>
    <dbReference type="NCBI Taxonomy" id="29158"/>
    <lineage>
        <taxon>Eukaryota</taxon>
        <taxon>Metazoa</taxon>
        <taxon>Spiralia</taxon>
        <taxon>Lophotrochozoa</taxon>
        <taxon>Mollusca</taxon>
        <taxon>Bivalvia</taxon>
        <taxon>Autobranchia</taxon>
        <taxon>Pteriomorphia</taxon>
        <taxon>Mytilida</taxon>
        <taxon>Mytiloidea</taxon>
        <taxon>Mytilidae</taxon>
        <taxon>Mytilinae</taxon>
        <taxon>Mytilus</taxon>
    </lineage>
</organism>
<proteinExistence type="predicted"/>
<name>A0A8B6CS45_MYTGA</name>
<evidence type="ECO:0008006" key="4">
    <source>
        <dbReference type="Google" id="ProtNLM"/>
    </source>
</evidence>
<reference evidence="2" key="1">
    <citation type="submission" date="2018-11" db="EMBL/GenBank/DDBJ databases">
        <authorList>
            <person name="Alioto T."/>
            <person name="Alioto T."/>
        </authorList>
    </citation>
    <scope>NUCLEOTIDE SEQUENCE</scope>
</reference>
<evidence type="ECO:0000256" key="1">
    <source>
        <dbReference type="SAM" id="MobiDB-lite"/>
    </source>
</evidence>
<protein>
    <recommendedName>
        <fullName evidence="4">ZP domain-containing protein</fullName>
    </recommendedName>
</protein>
<dbReference type="EMBL" id="UYJE01002137">
    <property type="protein sequence ID" value="VDI08107.1"/>
    <property type="molecule type" value="Genomic_DNA"/>
</dbReference>
<feature type="non-terminal residue" evidence="2">
    <location>
        <position position="331"/>
    </location>
</feature>
<feature type="compositionally biased region" description="Low complexity" evidence="1">
    <location>
        <begin position="11"/>
        <end position="28"/>
    </location>
</feature>
<keyword evidence="3" id="KW-1185">Reference proteome</keyword>
<gene>
    <name evidence="2" type="ORF">MGAL_10B077398</name>
</gene>
<feature type="non-terminal residue" evidence="2">
    <location>
        <position position="1"/>
    </location>
</feature>
<sequence>SLELGIAQNETTSSTTAVTTIASTKPTTQTPPTPPPFHQGPQYTINCLETGNVEVKGVSTSSTLIVVNHNKTCAENKTEYTATTSGKITIDKSCLTVQNYTATRSVTFTIHDSTFDGKIRTSPHTIVVGLNGGQNLHTITVHCTPLPGSGIQVYVVHGVGLATLKPKNIPTEIKEVEMRLKSEKYDSYEDVTKLPDVSTVYIGDKFYMYLVYLGKDQYSVIPTDCKAFDGAYASEPSASVKNVNLYTNSCLAQSAKDYRVMHPFSVMKNDTRILSAEVYGFMFNTDNEITFGCNGSQDWTSSRKRRRAPEDKQFTITKRLCVQRKTVQSSA</sequence>